<dbReference type="Proteomes" id="UP000001075">
    <property type="component" value="Unassembled WGS sequence"/>
</dbReference>
<dbReference type="AlphaFoldDB" id="G3HW68"/>
<sequence length="293" mass="30620">MEPDRRQGKCMEGSGGGPDVFRHLHPPVAGNGSQQGSSGSGTGASGTRTPLLTSAPGEKQTPSAQESCSPILSLWVLAPETARPPGDRVPAQRHPRSSPAEAGEGGDPGLVGKLLGREPPDPGPFLASGPRRAEDGCPGARRTVTCHTGRAAPGLPSHPRPQTRPCGQRPQGDPCHCGTRGQTQKPGCRGRLLSPLLDPGPRAGFRCESRRKSAGDPHPVGPLGMRSAPALVRRSPGFRRSSERRRGGGAGRTRRPGAPRLRETSGASELPGAACFLGNRRTPDFGGRWECKD</sequence>
<evidence type="ECO:0000313" key="3">
    <source>
        <dbReference type="Proteomes" id="UP000001075"/>
    </source>
</evidence>
<gene>
    <name evidence="2" type="ORF">I79_015218</name>
</gene>
<organism evidence="2 3">
    <name type="scientific">Cricetulus griseus</name>
    <name type="common">Chinese hamster</name>
    <name type="synonym">Cricetulus barabensis griseus</name>
    <dbReference type="NCBI Taxonomy" id="10029"/>
    <lineage>
        <taxon>Eukaryota</taxon>
        <taxon>Metazoa</taxon>
        <taxon>Chordata</taxon>
        <taxon>Craniata</taxon>
        <taxon>Vertebrata</taxon>
        <taxon>Euteleostomi</taxon>
        <taxon>Mammalia</taxon>
        <taxon>Eutheria</taxon>
        <taxon>Euarchontoglires</taxon>
        <taxon>Glires</taxon>
        <taxon>Rodentia</taxon>
        <taxon>Myomorpha</taxon>
        <taxon>Muroidea</taxon>
        <taxon>Cricetidae</taxon>
        <taxon>Cricetinae</taxon>
        <taxon>Cricetulus</taxon>
    </lineage>
</organism>
<feature type="compositionally biased region" description="Polar residues" evidence="1">
    <location>
        <begin position="60"/>
        <end position="70"/>
    </location>
</feature>
<feature type="compositionally biased region" description="Basic and acidic residues" evidence="1">
    <location>
        <begin position="205"/>
        <end position="215"/>
    </location>
</feature>
<feature type="compositionally biased region" description="Basic and acidic residues" evidence="1">
    <location>
        <begin position="281"/>
        <end position="293"/>
    </location>
</feature>
<evidence type="ECO:0000313" key="2">
    <source>
        <dbReference type="EMBL" id="EGW01192.1"/>
    </source>
</evidence>
<evidence type="ECO:0000256" key="1">
    <source>
        <dbReference type="SAM" id="MobiDB-lite"/>
    </source>
</evidence>
<feature type="region of interest" description="Disordered" evidence="1">
    <location>
        <begin position="1"/>
        <end position="293"/>
    </location>
</feature>
<name>G3HW68_CRIGR</name>
<protein>
    <submittedName>
        <fullName evidence="2">Uncharacterized protein</fullName>
    </submittedName>
</protein>
<dbReference type="InParanoid" id="G3HW68"/>
<dbReference type="EMBL" id="JH000815">
    <property type="protein sequence ID" value="EGW01192.1"/>
    <property type="molecule type" value="Genomic_DNA"/>
</dbReference>
<reference evidence="3" key="1">
    <citation type="journal article" date="2011" name="Nat. Biotechnol.">
        <title>The genomic sequence of the Chinese hamster ovary (CHO)-K1 cell line.</title>
        <authorList>
            <person name="Xu X."/>
            <person name="Nagarajan H."/>
            <person name="Lewis N.E."/>
            <person name="Pan S."/>
            <person name="Cai Z."/>
            <person name="Liu X."/>
            <person name="Chen W."/>
            <person name="Xie M."/>
            <person name="Wang W."/>
            <person name="Hammond S."/>
            <person name="Andersen M.R."/>
            <person name="Neff N."/>
            <person name="Passarelli B."/>
            <person name="Koh W."/>
            <person name="Fan H.C."/>
            <person name="Wang J."/>
            <person name="Gui Y."/>
            <person name="Lee K.H."/>
            <person name="Betenbaugh M.J."/>
            <person name="Quake S.R."/>
            <person name="Famili I."/>
            <person name="Palsson B.O."/>
            <person name="Wang J."/>
        </authorList>
    </citation>
    <scope>NUCLEOTIDE SEQUENCE [LARGE SCALE GENOMIC DNA]</scope>
    <source>
        <strain evidence="3">CHO K1 cell line</strain>
    </source>
</reference>
<accession>G3HW68</accession>
<proteinExistence type="predicted"/>